<evidence type="ECO:0000256" key="8">
    <source>
        <dbReference type="PROSITE-ProRule" id="PRU00175"/>
    </source>
</evidence>
<comment type="caution">
    <text evidence="11">The sequence shown here is derived from an EMBL/GenBank/DDBJ whole genome shotgun (WGS) entry which is preliminary data.</text>
</comment>
<dbReference type="InterPro" id="IPR031127">
    <property type="entry name" value="E3_UB_ligase_RBR"/>
</dbReference>
<evidence type="ECO:0000256" key="9">
    <source>
        <dbReference type="SAM" id="Phobius"/>
    </source>
</evidence>
<comment type="cofactor">
    <cofactor evidence="1">
        <name>Zn(2+)</name>
        <dbReference type="ChEBI" id="CHEBI:29105"/>
    </cofactor>
</comment>
<dbReference type="EMBL" id="JAKOGI010002078">
    <property type="protein sequence ID" value="KAJ8423021.1"/>
    <property type="molecule type" value="Genomic_DNA"/>
</dbReference>
<name>A0A9Q1JK21_9CARY</name>
<evidence type="ECO:0000256" key="2">
    <source>
        <dbReference type="ARBA" id="ARBA00003976"/>
    </source>
</evidence>
<dbReference type="PANTHER" id="PTHR11685">
    <property type="entry name" value="RBR FAMILY RING FINGER AND IBR DOMAIN-CONTAINING"/>
    <property type="match status" value="1"/>
</dbReference>
<evidence type="ECO:0000256" key="4">
    <source>
        <dbReference type="ARBA" id="ARBA00022723"/>
    </source>
</evidence>
<feature type="transmembrane region" description="Helical" evidence="9">
    <location>
        <begin position="288"/>
        <end position="308"/>
    </location>
</feature>
<reference evidence="11" key="1">
    <citation type="submission" date="2022-04" db="EMBL/GenBank/DDBJ databases">
        <title>Carnegiea gigantea Genome sequencing and assembly v2.</title>
        <authorList>
            <person name="Copetti D."/>
            <person name="Sanderson M.J."/>
            <person name="Burquez A."/>
            <person name="Wojciechowski M.F."/>
        </authorList>
    </citation>
    <scope>NUCLEOTIDE SEQUENCE</scope>
    <source>
        <strain evidence="11">SGP5-SGP5p</strain>
        <tissue evidence="11">Aerial part</tissue>
    </source>
</reference>
<gene>
    <name evidence="11" type="ORF">Cgig2_023358</name>
</gene>
<dbReference type="InterPro" id="IPR018957">
    <property type="entry name" value="Znf_C3HC4_RING-type"/>
</dbReference>
<keyword evidence="12" id="KW-1185">Reference proteome</keyword>
<proteinExistence type="inferred from homology"/>
<evidence type="ECO:0000256" key="7">
    <source>
        <dbReference type="ARBA" id="ARBA00022833"/>
    </source>
</evidence>
<comment type="similarity">
    <text evidence="3">Belongs to the RBR family. Ariadne subfamily.</text>
</comment>
<dbReference type="Proteomes" id="UP001153076">
    <property type="component" value="Unassembled WGS sequence"/>
</dbReference>
<protein>
    <recommendedName>
        <fullName evidence="10">RING-type domain-containing protein</fullName>
    </recommendedName>
</protein>
<evidence type="ECO:0000313" key="12">
    <source>
        <dbReference type="Proteomes" id="UP001153076"/>
    </source>
</evidence>
<dbReference type="GO" id="GO:0008270">
    <property type="term" value="F:zinc ion binding"/>
    <property type="evidence" value="ECO:0007669"/>
    <property type="project" value="UniProtKB-KW"/>
</dbReference>
<keyword evidence="5 8" id="KW-0863">Zinc-finger</keyword>
<dbReference type="Pfam" id="PF01485">
    <property type="entry name" value="IBR"/>
    <property type="match status" value="1"/>
</dbReference>
<feature type="domain" description="RING-type" evidence="10">
    <location>
        <begin position="75"/>
        <end position="119"/>
    </location>
</feature>
<dbReference type="GO" id="GO:0004842">
    <property type="term" value="F:ubiquitin-protein transferase activity"/>
    <property type="evidence" value="ECO:0007669"/>
    <property type="project" value="InterPro"/>
</dbReference>
<dbReference type="GO" id="GO:0016567">
    <property type="term" value="P:protein ubiquitination"/>
    <property type="evidence" value="ECO:0007669"/>
    <property type="project" value="InterPro"/>
</dbReference>
<dbReference type="PROSITE" id="PS50089">
    <property type="entry name" value="ZF_RING_2"/>
    <property type="match status" value="1"/>
</dbReference>
<comment type="function">
    <text evidence="2">Might act as an E3 ubiquitin-protein ligase, or as part of E3 complex, which accepts ubiquitin from specific E2 ubiquitin-conjugating enzymes and then transfers it to substrates.</text>
</comment>
<evidence type="ECO:0000256" key="6">
    <source>
        <dbReference type="ARBA" id="ARBA00022786"/>
    </source>
</evidence>
<dbReference type="AlphaFoldDB" id="A0A9Q1JK21"/>
<dbReference type="Pfam" id="PF00097">
    <property type="entry name" value="zf-C3HC4"/>
    <property type="match status" value="1"/>
</dbReference>
<keyword evidence="4" id="KW-0479">Metal-binding</keyword>
<keyword evidence="7" id="KW-0862">Zinc</keyword>
<dbReference type="InterPro" id="IPR001841">
    <property type="entry name" value="Znf_RING"/>
</dbReference>
<evidence type="ECO:0000256" key="5">
    <source>
        <dbReference type="ARBA" id="ARBA00022771"/>
    </source>
</evidence>
<dbReference type="InterPro" id="IPR017907">
    <property type="entry name" value="Znf_RING_CS"/>
</dbReference>
<dbReference type="CDD" id="cd22582">
    <property type="entry name" value="BRcat_RBR_unk"/>
    <property type="match status" value="1"/>
</dbReference>
<evidence type="ECO:0000259" key="10">
    <source>
        <dbReference type="PROSITE" id="PS50089"/>
    </source>
</evidence>
<dbReference type="OrthoDB" id="9977870at2759"/>
<keyword evidence="9" id="KW-0812">Transmembrane</keyword>
<dbReference type="SMART" id="SM00647">
    <property type="entry name" value="IBR"/>
    <property type="match status" value="1"/>
</dbReference>
<evidence type="ECO:0000313" key="11">
    <source>
        <dbReference type="EMBL" id="KAJ8423021.1"/>
    </source>
</evidence>
<organism evidence="11 12">
    <name type="scientific">Carnegiea gigantea</name>
    <dbReference type="NCBI Taxonomy" id="171969"/>
    <lineage>
        <taxon>Eukaryota</taxon>
        <taxon>Viridiplantae</taxon>
        <taxon>Streptophyta</taxon>
        <taxon>Embryophyta</taxon>
        <taxon>Tracheophyta</taxon>
        <taxon>Spermatophyta</taxon>
        <taxon>Magnoliopsida</taxon>
        <taxon>eudicotyledons</taxon>
        <taxon>Gunneridae</taxon>
        <taxon>Pentapetalae</taxon>
        <taxon>Caryophyllales</taxon>
        <taxon>Cactineae</taxon>
        <taxon>Cactaceae</taxon>
        <taxon>Cactoideae</taxon>
        <taxon>Echinocereeae</taxon>
        <taxon>Carnegiea</taxon>
    </lineage>
</organism>
<dbReference type="Gene3D" id="3.30.40.10">
    <property type="entry name" value="Zinc/RING finger domain, C3HC4 (zinc finger)"/>
    <property type="match status" value="1"/>
</dbReference>
<keyword evidence="9" id="KW-0472">Membrane</keyword>
<accession>A0A9Q1JK21</accession>
<dbReference type="InterPro" id="IPR002867">
    <property type="entry name" value="IBR_dom"/>
</dbReference>
<evidence type="ECO:0000256" key="1">
    <source>
        <dbReference type="ARBA" id="ARBA00001947"/>
    </source>
</evidence>
<evidence type="ECO:0000256" key="3">
    <source>
        <dbReference type="ARBA" id="ARBA00005884"/>
    </source>
</evidence>
<dbReference type="SUPFAM" id="SSF57850">
    <property type="entry name" value="RING/U-box"/>
    <property type="match status" value="1"/>
</dbReference>
<dbReference type="PROSITE" id="PS00518">
    <property type="entry name" value="ZF_RING_1"/>
    <property type="match status" value="1"/>
</dbReference>
<sequence>MCLSVQVCGRCEPSELNMMNLIKGVNLLQGNFVYCSPSLVPGTDIKFAFELARSVISSQPTKLAGSSRKDVKVACSICFEDTNAQLMFTVDGCQHQYCFFCMKHHVEVKLSHRDLPKCPYVGCTSAISVGSCQKLLLLEIISQLVKKTMIPAPEKVYCPNPSCSRLMHRHEVKEYTSTPLVKQRERGASRCTKCQGLLCIDCKTAWHYNMTCSEYQRHQSSLGNPDKKLNLLQQLKNGGSVRRVGMSFAIFVELIGRTRRRLVDADFGMNQIPSTIRMAGGREGHRSMTVKSLGMIVTMCILFSLVFCHRRWMKMELMCPLLISVFWHIEML</sequence>
<keyword evidence="6" id="KW-0833">Ubl conjugation pathway</keyword>
<dbReference type="InterPro" id="IPR013083">
    <property type="entry name" value="Znf_RING/FYVE/PHD"/>
</dbReference>
<keyword evidence="9" id="KW-1133">Transmembrane helix</keyword>